<dbReference type="GO" id="GO:0005886">
    <property type="term" value="C:plasma membrane"/>
    <property type="evidence" value="ECO:0007669"/>
    <property type="project" value="UniProtKB-SubCell"/>
</dbReference>
<feature type="transmembrane region" description="Helical" evidence="8">
    <location>
        <begin position="432"/>
        <end position="453"/>
    </location>
</feature>
<evidence type="ECO:0000259" key="9">
    <source>
        <dbReference type="Pfam" id="PF00361"/>
    </source>
</evidence>
<organism evidence="10 11">
    <name type="scientific">Megalodesulfovibrio gigas (strain ATCC 19364 / DSM 1382 / NCIMB 9332 / VKM B-1759)</name>
    <name type="common">Desulfovibrio gigas</name>
    <dbReference type="NCBI Taxonomy" id="1121448"/>
    <lineage>
        <taxon>Bacteria</taxon>
        <taxon>Pseudomonadati</taxon>
        <taxon>Thermodesulfobacteriota</taxon>
        <taxon>Desulfovibrionia</taxon>
        <taxon>Desulfovibrionales</taxon>
        <taxon>Desulfovibrionaceae</taxon>
        <taxon>Megalodesulfovibrio</taxon>
    </lineage>
</organism>
<evidence type="ECO:0000313" key="11">
    <source>
        <dbReference type="Proteomes" id="UP000016587"/>
    </source>
</evidence>
<evidence type="ECO:0000256" key="7">
    <source>
        <dbReference type="RuleBase" id="RU000320"/>
    </source>
</evidence>
<gene>
    <name evidence="10" type="ORF">DGI_2849</name>
</gene>
<keyword evidence="5 8" id="KW-1133">Transmembrane helix</keyword>
<feature type="transmembrane region" description="Helical" evidence="8">
    <location>
        <begin position="159"/>
        <end position="184"/>
    </location>
</feature>
<evidence type="ECO:0000256" key="4">
    <source>
        <dbReference type="ARBA" id="ARBA00022692"/>
    </source>
</evidence>
<feature type="transmembrane region" description="Helical" evidence="8">
    <location>
        <begin position="326"/>
        <end position="351"/>
    </location>
</feature>
<dbReference type="InterPro" id="IPR050586">
    <property type="entry name" value="CPA3_Na-H_Antiporter_D"/>
</dbReference>
<evidence type="ECO:0000256" key="8">
    <source>
        <dbReference type="SAM" id="Phobius"/>
    </source>
</evidence>
<feature type="domain" description="NADH:quinone oxidoreductase/Mrp antiporter transmembrane" evidence="9">
    <location>
        <begin position="83"/>
        <end position="373"/>
    </location>
</feature>
<keyword evidence="3" id="KW-1003">Cell membrane</keyword>
<dbReference type="AlphaFoldDB" id="T2GFB3"/>
<keyword evidence="10" id="KW-0830">Ubiquinone</keyword>
<feature type="transmembrane region" description="Helical" evidence="8">
    <location>
        <begin position="116"/>
        <end position="136"/>
    </location>
</feature>
<evidence type="ECO:0000256" key="6">
    <source>
        <dbReference type="ARBA" id="ARBA00023136"/>
    </source>
</evidence>
<comment type="subcellular location">
    <subcellularLocation>
        <location evidence="1">Cell membrane</location>
        <topology evidence="1">Multi-pass membrane protein</topology>
    </subcellularLocation>
    <subcellularLocation>
        <location evidence="7">Membrane</location>
        <topology evidence="7">Multi-pass membrane protein</topology>
    </subcellularLocation>
</comment>
<dbReference type="Proteomes" id="UP000016587">
    <property type="component" value="Chromosome"/>
</dbReference>
<dbReference type="Pfam" id="PF00361">
    <property type="entry name" value="Proton_antipo_M"/>
    <property type="match status" value="1"/>
</dbReference>
<keyword evidence="11" id="KW-1185">Reference proteome</keyword>
<feature type="transmembrane region" description="Helical" evidence="8">
    <location>
        <begin position="283"/>
        <end position="305"/>
    </location>
</feature>
<dbReference type="EMBL" id="CP006585">
    <property type="protein sequence ID" value="AGW14577.1"/>
    <property type="molecule type" value="Genomic_DNA"/>
</dbReference>
<dbReference type="HOGENOM" id="CLU_007100_9_5_7"/>
<sequence length="465" mass="49450">MVHVLEHGPVLYKLAGWAAPVGITYRVDGLNAAVLAVMSVVALYVIAGTKPAVEREHFGKEPAFYTLAQLALCGHLGMTITADAFNLYVLLEITALSGYALLAIGRPRAYHAVLNYLFIGTIGASFYLLGVGLLYIKTGTLDMLDLAQRIQPIAQEPTILAGFALMVLGMLIKMACFPVHAWLPNAYTFSSSTAASLLGPMTTKVMVYVVLRMVLTIFTPDMAYSMPAMTDLLVWAGTAAIIVGAVMALAAKDFKRMLTCIILSEVGYMVGGTWLGTRMGVTGAALHLVGDAMMTVTVFLAAACLTHQLGRIQLTDLKGAFGKMPVTMGAMAVGAIAMIGVPPTCGFFSKWYLLRAGMEQQQYAYVVALLLSSLVNVILFFRVFEIGFFEPMKAGHGHGTAGHGEDGHSDGHGSHGDGHDAIVLQEAPFSMVAVLIVAAISCIALGFATPWLVDLIDSALPPTLL</sequence>
<name>T2GFB3_MEGG1</name>
<feature type="transmembrane region" description="Helical" evidence="8">
    <location>
        <begin position="363"/>
        <end position="384"/>
    </location>
</feature>
<comment type="similarity">
    <text evidence="2">Belongs to the CPA3 antiporters (TC 2.A.63) subunit D family.</text>
</comment>
<dbReference type="KEGG" id="dgg:DGI_2849"/>
<feature type="transmembrane region" description="Helical" evidence="8">
    <location>
        <begin position="232"/>
        <end position="251"/>
    </location>
</feature>
<evidence type="ECO:0000256" key="3">
    <source>
        <dbReference type="ARBA" id="ARBA00022475"/>
    </source>
</evidence>
<dbReference type="PANTHER" id="PTHR42703">
    <property type="entry name" value="NADH DEHYDROGENASE"/>
    <property type="match status" value="1"/>
</dbReference>
<accession>T2GFB3</accession>
<dbReference type="PATRIC" id="fig|1121448.10.peg.2811"/>
<feature type="transmembrane region" description="Helical" evidence="8">
    <location>
        <begin position="87"/>
        <end position="104"/>
    </location>
</feature>
<reference evidence="10 11" key="1">
    <citation type="journal article" date="2013" name="J. Bacteriol.">
        <title>Roles of HynAB and Ech, the only two hydrogenases found in the model sulfate reducer Desulfovibrio gigas.</title>
        <authorList>
            <person name="Morais-Silva F.O."/>
            <person name="Santos C.I."/>
            <person name="Rodrigues R."/>
            <person name="Pereira I.A."/>
            <person name="Rodrigues-Pousada C."/>
        </authorList>
    </citation>
    <scope>NUCLEOTIDE SEQUENCE [LARGE SCALE GENOMIC DNA]</scope>
    <source>
        <strain evidence="11">ATCC 19364 / DSM 1382 / NCIMB 9332 / VKM B-1759</strain>
    </source>
</reference>
<evidence type="ECO:0000313" key="10">
    <source>
        <dbReference type="EMBL" id="AGW14577.1"/>
    </source>
</evidence>
<evidence type="ECO:0000256" key="2">
    <source>
        <dbReference type="ARBA" id="ARBA00005346"/>
    </source>
</evidence>
<reference evidence="11" key="2">
    <citation type="submission" date="2013-07" db="EMBL/GenBank/DDBJ databases">
        <authorList>
            <person name="Morais-Silva F.O."/>
            <person name="Rezende A.M."/>
            <person name="Pimentel C."/>
            <person name="Resende D.M."/>
            <person name="Santos C.I."/>
            <person name="Clemente C."/>
            <person name="de Oliveira L.M."/>
            <person name="da Silva S.M."/>
            <person name="Costa D.A."/>
            <person name="Varela-Raposo A."/>
            <person name="Horacio E.C.A."/>
            <person name="Matos M."/>
            <person name="Flores O."/>
            <person name="Ruiz J.C."/>
            <person name="Rodrigues-Pousada C."/>
        </authorList>
    </citation>
    <scope>NUCLEOTIDE SEQUENCE [LARGE SCALE GENOMIC DNA]</scope>
    <source>
        <strain evidence="11">ATCC 19364 / DSM 1382 / NCIMB 9332 / VKM B-1759</strain>
    </source>
</reference>
<proteinExistence type="inferred from homology"/>
<keyword evidence="4 7" id="KW-0812">Transmembrane</keyword>
<dbReference type="PANTHER" id="PTHR42703:SF1">
    <property type="entry name" value="NA(+)_H(+) ANTIPORTER SUBUNIT D1"/>
    <property type="match status" value="1"/>
</dbReference>
<evidence type="ECO:0000256" key="1">
    <source>
        <dbReference type="ARBA" id="ARBA00004651"/>
    </source>
</evidence>
<evidence type="ECO:0000256" key="5">
    <source>
        <dbReference type="ARBA" id="ARBA00022989"/>
    </source>
</evidence>
<dbReference type="eggNOG" id="COG0651">
    <property type="taxonomic scope" value="Bacteria"/>
</dbReference>
<protein>
    <submittedName>
        <fullName evidence="10">Putative NADH/ubiquinone/plastoquinone</fullName>
    </submittedName>
</protein>
<feature type="transmembrane region" description="Helical" evidence="8">
    <location>
        <begin position="30"/>
        <end position="50"/>
    </location>
</feature>
<dbReference type="STRING" id="1121448.DGI_2849"/>
<dbReference type="InterPro" id="IPR001750">
    <property type="entry name" value="ND/Mrp_TM"/>
</dbReference>
<keyword evidence="6 8" id="KW-0472">Membrane</keyword>